<feature type="compositionally biased region" description="Polar residues" evidence="1">
    <location>
        <begin position="158"/>
        <end position="193"/>
    </location>
</feature>
<dbReference type="EMBL" id="CR382133">
    <property type="protein sequence ID" value="CAG84691.2"/>
    <property type="molecule type" value="Genomic_DNA"/>
</dbReference>
<feature type="compositionally biased region" description="Polar residues" evidence="1">
    <location>
        <begin position="535"/>
        <end position="559"/>
    </location>
</feature>
<protein>
    <submittedName>
        <fullName evidence="3">DEHA2A09262p</fullName>
    </submittedName>
</protein>
<organism evidence="3 4">
    <name type="scientific">Debaryomyces hansenii (strain ATCC 36239 / CBS 767 / BCRC 21394 / JCM 1990 / NBRC 0083 / IGC 2968)</name>
    <name type="common">Yeast</name>
    <name type="synonym">Torulaspora hansenii</name>
    <dbReference type="NCBI Taxonomy" id="284592"/>
    <lineage>
        <taxon>Eukaryota</taxon>
        <taxon>Fungi</taxon>
        <taxon>Dikarya</taxon>
        <taxon>Ascomycota</taxon>
        <taxon>Saccharomycotina</taxon>
        <taxon>Pichiomycetes</taxon>
        <taxon>Debaryomycetaceae</taxon>
        <taxon>Debaryomyces</taxon>
    </lineage>
</organism>
<dbReference type="RefSeq" id="XP_456732.2">
    <property type="nucleotide sequence ID" value="XM_456732.1"/>
</dbReference>
<dbReference type="GO" id="GO:0008195">
    <property type="term" value="F:phosphatidate phosphatase activity"/>
    <property type="evidence" value="ECO:0007669"/>
    <property type="project" value="InterPro"/>
</dbReference>
<evidence type="ECO:0000313" key="3">
    <source>
        <dbReference type="EMBL" id="CAG84691.2"/>
    </source>
</evidence>
<dbReference type="KEGG" id="dha:DEHA2A09262g"/>
<feature type="region of interest" description="Disordered" evidence="1">
    <location>
        <begin position="489"/>
        <end position="581"/>
    </location>
</feature>
<dbReference type="STRING" id="284592.Q6BYI7"/>
<dbReference type="HOGENOM" id="CLU_022324_0_0_1"/>
<dbReference type="eggNOG" id="ENOG502QT5E">
    <property type="taxonomic scope" value="Eukaryota"/>
</dbReference>
<sequence length="668" mass="74824">MQRNGSPPDTSREQTEPPTPTPQSPNLSRRQRLLGLAKATRDSYMPKISSIASGVSSRALGGDYYDENGNVRLPKDATIALFPAYTRKTEDGKYHVDVKGWLSCPGVMSRKNRLILSLAKQITRYSSNPTTAKQAINELENDKLEPDVITPSDDASSDLESINSKDSSINTISQNENKPLQASVTNSSVRSSTPSFNDDLLKERLSNFIARSIASAELVISIGSQDRLDLNELEHNSVITDGYGHFEACVEVNYEPSVIQVKAATDESIFSFQDIMLIPSEGLGLISDIDDTIKLTGVTGDKRELMRNLLLNDVSSWSIPPVVKWYSQLYDHKCISFHYVSNSPWQLFSSIHKYFEEVKLPLGSVHLKQYTGSFISSLMEPSSSRKKRALSKIAEDFPKKKFICVGDSGEHDLEAYADLARSYPSRIIAIYIRCVEDSLSDIDDKKILKELTRLTSKKKPKAISKQLSSKPNNDEIENLIDLTDDTPHFAADRSKKLPPMIPHKPITLQGNKLGRKPPLPIRDELKKSHTDTELAHSNSTDSTSSNGKESSWKDLTTIQKDSDDSPPPTPLRRPTSFTSKANAEGFTTASNHDYNVFDNLQDVYDTHNYYELEDVDKKGAQWIRRVVTALEALEGTDTRIKFFTDDEHDFFTSSIDIVKDYVHRNNSN</sequence>
<keyword evidence="4" id="KW-1185">Reference proteome</keyword>
<dbReference type="InParanoid" id="Q6BYI7"/>
<dbReference type="InterPro" id="IPR017210">
    <property type="entry name" value="APP1"/>
</dbReference>
<dbReference type="AlphaFoldDB" id="Q6BYI7"/>
<name>Q6BYI7_DEBHA</name>
<dbReference type="InterPro" id="IPR019236">
    <property type="entry name" value="APP1_cat"/>
</dbReference>
<dbReference type="GO" id="GO:0030479">
    <property type="term" value="C:actin cortical patch"/>
    <property type="evidence" value="ECO:0007669"/>
    <property type="project" value="TreeGrafter"/>
</dbReference>
<feature type="region of interest" description="Disordered" evidence="1">
    <location>
        <begin position="1"/>
        <end position="30"/>
    </location>
</feature>
<dbReference type="OMA" id="IYIRCCK"/>
<dbReference type="GeneID" id="2899727"/>
<feature type="region of interest" description="Disordered" evidence="1">
    <location>
        <begin position="142"/>
        <end position="193"/>
    </location>
</feature>
<dbReference type="PANTHER" id="PTHR28208">
    <property type="entry name" value="PHOSPHATIDATE PHOSPHATASE APP1"/>
    <property type="match status" value="1"/>
</dbReference>
<dbReference type="InterPro" id="IPR052935">
    <property type="entry name" value="Mg2+_PAP"/>
</dbReference>
<dbReference type="Pfam" id="PF09949">
    <property type="entry name" value="APP1_cat"/>
    <property type="match status" value="1"/>
</dbReference>
<dbReference type="OrthoDB" id="541883at2759"/>
<proteinExistence type="predicted"/>
<dbReference type="Proteomes" id="UP000000599">
    <property type="component" value="Chromosome A"/>
</dbReference>
<gene>
    <name evidence="3" type="ordered locus">DEHA2A09262g</name>
</gene>
<evidence type="ECO:0000256" key="1">
    <source>
        <dbReference type="SAM" id="MobiDB-lite"/>
    </source>
</evidence>
<feature type="compositionally biased region" description="Basic and acidic residues" evidence="1">
    <location>
        <begin position="521"/>
        <end position="534"/>
    </location>
</feature>
<dbReference type="FunCoup" id="Q6BYI7">
    <property type="interactions" value="74"/>
</dbReference>
<reference evidence="3 4" key="1">
    <citation type="journal article" date="2004" name="Nature">
        <title>Genome evolution in yeasts.</title>
        <authorList>
            <consortium name="Genolevures"/>
            <person name="Dujon B."/>
            <person name="Sherman D."/>
            <person name="Fischer G."/>
            <person name="Durrens P."/>
            <person name="Casaregola S."/>
            <person name="Lafontaine I."/>
            <person name="de Montigny J."/>
            <person name="Marck C."/>
            <person name="Neuveglise C."/>
            <person name="Talla E."/>
            <person name="Goffard N."/>
            <person name="Frangeul L."/>
            <person name="Aigle M."/>
            <person name="Anthouard V."/>
            <person name="Babour A."/>
            <person name="Barbe V."/>
            <person name="Barnay S."/>
            <person name="Blanchin S."/>
            <person name="Beckerich J.M."/>
            <person name="Beyne E."/>
            <person name="Bleykasten C."/>
            <person name="Boisrame A."/>
            <person name="Boyer J."/>
            <person name="Cattolico L."/>
            <person name="Confanioleri F."/>
            <person name="de Daruvar A."/>
            <person name="Despons L."/>
            <person name="Fabre E."/>
            <person name="Fairhead C."/>
            <person name="Ferry-Dumazet H."/>
            <person name="Groppi A."/>
            <person name="Hantraye F."/>
            <person name="Hennequin C."/>
            <person name="Jauniaux N."/>
            <person name="Joyet P."/>
            <person name="Kachouri R."/>
            <person name="Kerrest A."/>
            <person name="Koszul R."/>
            <person name="Lemaire M."/>
            <person name="Lesur I."/>
            <person name="Ma L."/>
            <person name="Muller H."/>
            <person name="Nicaud J.M."/>
            <person name="Nikolski M."/>
            <person name="Oztas S."/>
            <person name="Ozier-Kalogeropoulos O."/>
            <person name="Pellenz S."/>
            <person name="Potier S."/>
            <person name="Richard G.F."/>
            <person name="Straub M.L."/>
            <person name="Suleau A."/>
            <person name="Swennene D."/>
            <person name="Tekaia F."/>
            <person name="Wesolowski-Louvel M."/>
            <person name="Westhof E."/>
            <person name="Wirth B."/>
            <person name="Zeniou-Meyer M."/>
            <person name="Zivanovic I."/>
            <person name="Bolotin-Fukuhara M."/>
            <person name="Thierry A."/>
            <person name="Bouchier C."/>
            <person name="Caudron B."/>
            <person name="Scarpelli C."/>
            <person name="Gaillardin C."/>
            <person name="Weissenbach J."/>
            <person name="Wincker P."/>
            <person name="Souciet J.L."/>
        </authorList>
    </citation>
    <scope>NUCLEOTIDE SEQUENCE [LARGE SCALE GENOMIC DNA]</scope>
    <source>
        <strain evidence="4">ATCC 36239 / CBS 767 / BCRC 21394 / JCM 1990 / NBRC 0083 / IGC 2968</strain>
    </source>
</reference>
<feature type="domain" description="Phosphatidate phosphatase APP1 catalytic" evidence="2">
    <location>
        <begin position="284"/>
        <end position="434"/>
    </location>
</feature>
<evidence type="ECO:0000313" key="4">
    <source>
        <dbReference type="Proteomes" id="UP000000599"/>
    </source>
</evidence>
<evidence type="ECO:0000259" key="2">
    <source>
        <dbReference type="Pfam" id="PF09949"/>
    </source>
</evidence>
<accession>Q6BYI7</accession>
<dbReference type="PANTHER" id="PTHR28208:SF3">
    <property type="entry name" value="PHOSPHATIDATE PHOSPHATASE APP1"/>
    <property type="match status" value="1"/>
</dbReference>
<dbReference type="PIRSF" id="PIRSF037464">
    <property type="entry name" value="UCP037464_APP1"/>
    <property type="match status" value="1"/>
</dbReference>